<evidence type="ECO:0000313" key="3">
    <source>
        <dbReference type="EMBL" id="GHB98840.1"/>
    </source>
</evidence>
<dbReference type="InterPro" id="IPR011050">
    <property type="entry name" value="Pectin_lyase_fold/virulence"/>
</dbReference>
<keyword evidence="1 2" id="KW-0732">Signal</keyword>
<proteinExistence type="predicted"/>
<dbReference type="SUPFAM" id="SSF49899">
    <property type="entry name" value="Concanavalin A-like lectins/glucanases"/>
    <property type="match status" value="1"/>
</dbReference>
<keyword evidence="4" id="KW-1185">Reference proteome</keyword>
<evidence type="ECO:0000313" key="4">
    <source>
        <dbReference type="Proteomes" id="UP000642829"/>
    </source>
</evidence>
<evidence type="ECO:0000256" key="2">
    <source>
        <dbReference type="SAM" id="SignalP"/>
    </source>
</evidence>
<reference evidence="3" key="1">
    <citation type="journal article" date="2014" name="Int. J. Syst. Evol. Microbiol.">
        <title>Complete genome sequence of Corynebacterium casei LMG S-19264T (=DSM 44701T), isolated from a smear-ripened cheese.</title>
        <authorList>
            <consortium name="US DOE Joint Genome Institute (JGI-PGF)"/>
            <person name="Walter F."/>
            <person name="Albersmeier A."/>
            <person name="Kalinowski J."/>
            <person name="Ruckert C."/>
        </authorList>
    </citation>
    <scope>NUCLEOTIDE SEQUENCE</scope>
    <source>
        <strain evidence="3">KCTC 12870</strain>
    </source>
</reference>
<organism evidence="3 4">
    <name type="scientific">Cerasicoccus arenae</name>
    <dbReference type="NCBI Taxonomy" id="424488"/>
    <lineage>
        <taxon>Bacteria</taxon>
        <taxon>Pseudomonadati</taxon>
        <taxon>Verrucomicrobiota</taxon>
        <taxon>Opitutia</taxon>
        <taxon>Puniceicoccales</taxon>
        <taxon>Cerasicoccaceae</taxon>
        <taxon>Cerasicoccus</taxon>
    </lineage>
</organism>
<gene>
    <name evidence="3" type="ORF">GCM10007047_13570</name>
</gene>
<dbReference type="EMBL" id="BMXG01000007">
    <property type="protein sequence ID" value="GHB98840.1"/>
    <property type="molecule type" value="Genomic_DNA"/>
</dbReference>
<feature type="chain" id="PRO_5035257851" evidence="2">
    <location>
        <begin position="18"/>
        <end position="1734"/>
    </location>
</feature>
<dbReference type="SUPFAM" id="SSF51126">
    <property type="entry name" value="Pectin lyase-like"/>
    <property type="match status" value="2"/>
</dbReference>
<dbReference type="InterPro" id="IPR013320">
    <property type="entry name" value="ConA-like_dom_sf"/>
</dbReference>
<accession>A0A8J3DF28</accession>
<dbReference type="InterPro" id="IPR013425">
    <property type="entry name" value="Autotrns_rpt"/>
</dbReference>
<reference evidence="3" key="2">
    <citation type="submission" date="2020-09" db="EMBL/GenBank/DDBJ databases">
        <authorList>
            <person name="Sun Q."/>
            <person name="Kim S."/>
        </authorList>
    </citation>
    <scope>NUCLEOTIDE SEQUENCE</scope>
    <source>
        <strain evidence="3">KCTC 12870</strain>
    </source>
</reference>
<dbReference type="Proteomes" id="UP000642829">
    <property type="component" value="Unassembled WGS sequence"/>
</dbReference>
<evidence type="ECO:0000256" key="1">
    <source>
        <dbReference type="ARBA" id="ARBA00022729"/>
    </source>
</evidence>
<sequence>MLPVVVSLVALSATVSAQLVYTESFRYDSAPGWEFQTGAAGTSPPARLTALATPDAADPEFGAPQIDINGNGWLRLATTTGNQSNAIALDTAIPSVSNTIRVGFDFAFWKPGTDPADGITVFMWDAGDAFAPGATGGSLGYAQQTGIDGLAGAYVGVGLDVYGNYSNPTEGRVGGPGFLPNEVAVRDSGSGTTGYGYLEGTGDGTNPSLTDTFGPGFSMDFINSPTRPDQDAGDYRHFEMELSSSNELTVWMQNGYDGSLTELFQTTLTGARPDQLRIGFSGSTGGSVEVYEIRNLQVSATGGANSFYWDNEDGNELWGTGVNWDQDTVPSTYSHVIFSDAFPDTKVAQTVNINGGNRTINSATFSGTSSYTLSPLASQSLIFDTNGNGKSYLNVLNNPNGNADHTINNNISANNALDVQNLVDQTLTLNGNINANANALTFETTGLTNVNGVISGSGVLTVEGNGTTVFAGNNTYTGTTTVQAGRLRIANNNALGNSGNDTIVQSGASLALSNNITTPTGEALTINGNGNASTGALTNSSGSNVFAGPVTLAGNSTIGSESGVLDVTSTVTGNGNSIALYAANGATTDLSGVVSGSGTSLNKTGTGTGILGGNNTYTGATTVSSGTLLIEHSNALGTTANGTTVASGATLEMTGGLDISGAESFNIAGTGVVGKAALWSSSGNNEINAPVTLSGGTTYIGAATGAQLLLDGSGGLNGAGQNVVITGGGTTVFKGPSGSQSGFTQVNNGATLLFGDAGNRINDNSAIIVQSGATLDMANAAYSDTVGSLAGGGTIRTRGATLTAGGDNTNTTFSGSIQDGGNFIKTGTGNMAFTGSNTFTGALSVNAGKATLGANNAFADNMDLTLGGGTFATNGFADRMDVMTLSSNSTIDFMGAAGGYLTFADMTRSGGTLTIDNWAGNFTGNGGTRLQVLDNNIGSFGSGPGALSNINFAGYGSAQMISLGGGVYEIVPSLADFHEWDGPNGQQWRNSRPNNWVDNDPPPDNSAGTKVLFADAVNGDRTVDLNGNRTVGTMVLASTGGKDYGFQSNNGNTRTLIFDQTGSSTAYLTVTGDGEHVIGNRNNRRVNVSLADNLLISNNSTGTTGLTFGVNGGTLSQFATNGNAVTITGMGRTVFNSQITGSGSLTKNGSGATQFNASSSYTGGTVLNDGTIEIGNNTALGTGAISFNGGRIGATGAARTLSPAYSINNGFTIGNIDSNNLTLSGAGNLTTNAALTVESGITGTLSGVISGNNQLTKEGAGTLSLTGANTFNNLVVNSGVVTSTVGGNMLVGGNGAGTSVFGDANVTVNAGGTLNATSGGSIEIGDGSTMSNTGGLATMLSGGNLTFDGNFNQTAGTTNFNVGGNILTDSGSSIVISGGTTNFTGSTNFTTAGSSSSILVSNGATANVQLSAGAAASTFNLTNGDALTVNGNGSNFNVATETAGSVNLNGDITLSNSGKMTVAQGPTVFGANSSFNGGSAATAGTLEVLGNLTFTAGMDIANAPKITLNVTSGNSVITAATANTNIENLGVITKTGDGQTTIGSNLNNLQATKIVINGGTLLNSTSNQIENNTKMEFGDNLSGISTPTWNLNDSNEVLGSLTLTNNSSVNIDLGSNPADGSIVKFADSASTTWSGTGSLVISGWNGSYGGGGTDQFFIGSTVNGVTNDQLSRIFFSNPPGLPTGLYTAQILSTGEIVPIPVPEPSTYFIGGVMISGLILFEWKRRQKLRIAHRA</sequence>
<name>A0A8J3DF28_9BACT</name>
<protein>
    <submittedName>
        <fullName evidence="3">Uncharacterized protein</fullName>
    </submittedName>
</protein>
<comment type="caution">
    <text evidence="3">The sequence shown here is derived from an EMBL/GenBank/DDBJ whole genome shotgun (WGS) entry which is preliminary data.</text>
</comment>
<feature type="signal peptide" evidence="2">
    <location>
        <begin position="1"/>
        <end position="17"/>
    </location>
</feature>
<dbReference type="NCBIfam" id="TIGR02601">
    <property type="entry name" value="autotrns_rpt"/>
    <property type="match status" value="4"/>
</dbReference>
<dbReference type="Pfam" id="PF12951">
    <property type="entry name" value="PATR"/>
    <property type="match status" value="5"/>
</dbReference>
<dbReference type="RefSeq" id="WP_189513278.1">
    <property type="nucleotide sequence ID" value="NZ_BMXG01000007.1"/>
</dbReference>